<dbReference type="InterPro" id="IPR043128">
    <property type="entry name" value="Rev_trsase/Diguanyl_cyclase"/>
</dbReference>
<evidence type="ECO:0000259" key="7">
    <source>
        <dbReference type="Pfam" id="PF00078"/>
    </source>
</evidence>
<dbReference type="Pfam" id="PF17917">
    <property type="entry name" value="RT_RNaseH"/>
    <property type="match status" value="1"/>
</dbReference>
<keyword evidence="3" id="KW-0540">Nuclease</keyword>
<dbReference type="Proteomes" id="UP001151760">
    <property type="component" value="Unassembled WGS sequence"/>
</dbReference>
<dbReference type="PANTHER" id="PTHR37984">
    <property type="entry name" value="PROTEIN CBG26694"/>
    <property type="match status" value="1"/>
</dbReference>
<proteinExistence type="predicted"/>
<dbReference type="Gene3D" id="3.10.10.10">
    <property type="entry name" value="HIV Type 1 Reverse Transcriptase, subunit A, domain 1"/>
    <property type="match status" value="1"/>
</dbReference>
<feature type="domain" description="Reverse transcriptase RNase H-like" evidence="8">
    <location>
        <begin position="287"/>
        <end position="390"/>
    </location>
</feature>
<dbReference type="CDD" id="cd01647">
    <property type="entry name" value="RT_LTR"/>
    <property type="match status" value="1"/>
</dbReference>
<dbReference type="GO" id="GO:0003964">
    <property type="term" value="F:RNA-directed DNA polymerase activity"/>
    <property type="evidence" value="ECO:0007669"/>
    <property type="project" value="UniProtKB-KW"/>
</dbReference>
<reference evidence="9" key="2">
    <citation type="submission" date="2022-01" db="EMBL/GenBank/DDBJ databases">
        <authorList>
            <person name="Yamashiro T."/>
            <person name="Shiraishi A."/>
            <person name="Satake H."/>
            <person name="Nakayama K."/>
        </authorList>
    </citation>
    <scope>NUCLEOTIDE SEQUENCE</scope>
</reference>
<dbReference type="Gene3D" id="3.30.70.270">
    <property type="match status" value="2"/>
</dbReference>
<keyword evidence="4" id="KW-0255">Endonuclease</keyword>
<protein>
    <submittedName>
        <fullName evidence="9">Reverse transcriptase domain-containing protein</fullName>
    </submittedName>
</protein>
<accession>A0ABQ5H1P8</accession>
<dbReference type="EMBL" id="BQNB010019072">
    <property type="protein sequence ID" value="GJT81315.1"/>
    <property type="molecule type" value="Genomic_DNA"/>
</dbReference>
<dbReference type="SUPFAM" id="SSF56672">
    <property type="entry name" value="DNA/RNA polymerases"/>
    <property type="match status" value="1"/>
</dbReference>
<evidence type="ECO:0000256" key="1">
    <source>
        <dbReference type="ARBA" id="ARBA00022679"/>
    </source>
</evidence>
<evidence type="ECO:0000256" key="3">
    <source>
        <dbReference type="ARBA" id="ARBA00022722"/>
    </source>
</evidence>
<keyword evidence="1" id="KW-0808">Transferase</keyword>
<evidence type="ECO:0000256" key="6">
    <source>
        <dbReference type="ARBA" id="ARBA00022918"/>
    </source>
</evidence>
<keyword evidence="5" id="KW-0378">Hydrolase</keyword>
<keyword evidence="6 9" id="KW-0695">RNA-directed DNA polymerase</keyword>
<dbReference type="Pfam" id="PF00078">
    <property type="entry name" value="RVT_1"/>
    <property type="match status" value="1"/>
</dbReference>
<keyword evidence="10" id="KW-1185">Reference proteome</keyword>
<comment type="caution">
    <text evidence="9">The sequence shown here is derived from an EMBL/GenBank/DDBJ whole genome shotgun (WGS) entry which is preliminary data.</text>
</comment>
<reference evidence="9" key="1">
    <citation type="journal article" date="2022" name="Int. J. Mol. Sci.">
        <title>Draft Genome of Tanacetum Coccineum: Genomic Comparison of Closely Related Tanacetum-Family Plants.</title>
        <authorList>
            <person name="Yamashiro T."/>
            <person name="Shiraishi A."/>
            <person name="Nakayama K."/>
            <person name="Satake H."/>
        </authorList>
    </citation>
    <scope>NUCLEOTIDE SEQUENCE</scope>
</reference>
<dbReference type="CDD" id="cd09274">
    <property type="entry name" value="RNase_HI_RT_Ty3"/>
    <property type="match status" value="1"/>
</dbReference>
<sequence>MEDDFKPTIQHQRRVNPKIHEVLKAEVIKLINAGLIYLISNSPCVSLVHVVPKKGGMTVITNENNELIPTRLVMGWRVCIDYQKLNDTTRKDHFPLPFMDQMLEHLVENEFYCFLDGFSGYFQIPIDPQDQEKTTFTYPYGTFAYQMMPFGLCNAPGTFQRCMVAIFHNMIKKTMEVFMDYFLVFGDSFSSCLSHLDMILKRGIEVARAKVDVIAKLPPPTTIKGIRSFLGHAGFYRRFIQDFSKIARPMTHLLEKDTPFFFSDECLASFKILKKKLTEALILVSLDWDLPFKLMCDASNFAVGAVLGKRKDKYFRPIHYASNTLSDAQTHYTTTEKELLAVVYVFEKFWSYLVLSKTIVYTDHSTLKYLFSKQDAKPRLLRWILLLQEFNIEIRDKKGAKNLAADHLSRLENPHQGDLIGIEMNDNFPHESLNMISLNPNNEPLWFADIANYLVGNVLVRRMSSQQKKKFFKDVGYYF</sequence>
<gene>
    <name evidence="9" type="ORF">Tco_1055657</name>
</gene>
<evidence type="ECO:0000313" key="10">
    <source>
        <dbReference type="Proteomes" id="UP001151760"/>
    </source>
</evidence>
<evidence type="ECO:0000256" key="5">
    <source>
        <dbReference type="ARBA" id="ARBA00022801"/>
    </source>
</evidence>
<evidence type="ECO:0000256" key="4">
    <source>
        <dbReference type="ARBA" id="ARBA00022759"/>
    </source>
</evidence>
<dbReference type="InterPro" id="IPR043502">
    <property type="entry name" value="DNA/RNA_pol_sf"/>
</dbReference>
<dbReference type="InterPro" id="IPR000477">
    <property type="entry name" value="RT_dom"/>
</dbReference>
<keyword evidence="2" id="KW-0548">Nucleotidyltransferase</keyword>
<organism evidence="9 10">
    <name type="scientific">Tanacetum coccineum</name>
    <dbReference type="NCBI Taxonomy" id="301880"/>
    <lineage>
        <taxon>Eukaryota</taxon>
        <taxon>Viridiplantae</taxon>
        <taxon>Streptophyta</taxon>
        <taxon>Embryophyta</taxon>
        <taxon>Tracheophyta</taxon>
        <taxon>Spermatophyta</taxon>
        <taxon>Magnoliopsida</taxon>
        <taxon>eudicotyledons</taxon>
        <taxon>Gunneridae</taxon>
        <taxon>Pentapetalae</taxon>
        <taxon>asterids</taxon>
        <taxon>campanulids</taxon>
        <taxon>Asterales</taxon>
        <taxon>Asteraceae</taxon>
        <taxon>Asteroideae</taxon>
        <taxon>Anthemideae</taxon>
        <taxon>Anthemidinae</taxon>
        <taxon>Tanacetum</taxon>
    </lineage>
</organism>
<dbReference type="InterPro" id="IPR050951">
    <property type="entry name" value="Retrovirus_Pol_polyprotein"/>
</dbReference>
<feature type="domain" description="Reverse transcriptase" evidence="7">
    <location>
        <begin position="74"/>
        <end position="205"/>
    </location>
</feature>
<evidence type="ECO:0000256" key="2">
    <source>
        <dbReference type="ARBA" id="ARBA00022695"/>
    </source>
</evidence>
<dbReference type="PANTHER" id="PTHR37984:SF5">
    <property type="entry name" value="PROTEIN NYNRIN-LIKE"/>
    <property type="match status" value="1"/>
</dbReference>
<name>A0ABQ5H1P8_9ASTR</name>
<evidence type="ECO:0000313" key="9">
    <source>
        <dbReference type="EMBL" id="GJT81315.1"/>
    </source>
</evidence>
<evidence type="ECO:0000259" key="8">
    <source>
        <dbReference type="Pfam" id="PF17917"/>
    </source>
</evidence>
<dbReference type="InterPro" id="IPR041373">
    <property type="entry name" value="RT_RNaseH"/>
</dbReference>